<dbReference type="Gene3D" id="3.40.50.300">
    <property type="entry name" value="P-loop containing nucleotide triphosphate hydrolases"/>
    <property type="match status" value="1"/>
</dbReference>
<comment type="caution">
    <text evidence="11">The sequence shown here is derived from an EMBL/GenBank/DDBJ whole genome shotgun (WGS) entry which is preliminary data.</text>
</comment>
<keyword evidence="12" id="KW-1185">Reference proteome</keyword>
<organism evidence="11 12">
    <name type="scientific">Actinacidiphila epipremni</name>
    <dbReference type="NCBI Taxonomy" id="2053013"/>
    <lineage>
        <taxon>Bacteria</taxon>
        <taxon>Bacillati</taxon>
        <taxon>Actinomycetota</taxon>
        <taxon>Actinomycetes</taxon>
        <taxon>Kitasatosporales</taxon>
        <taxon>Streptomycetaceae</taxon>
        <taxon>Actinacidiphila</taxon>
    </lineage>
</organism>
<keyword evidence="6 8" id="KW-0472">Membrane</keyword>
<evidence type="ECO:0000259" key="9">
    <source>
        <dbReference type="PROSITE" id="PS50893"/>
    </source>
</evidence>
<feature type="transmembrane region" description="Helical" evidence="8">
    <location>
        <begin position="96"/>
        <end position="116"/>
    </location>
</feature>
<feature type="compositionally biased region" description="Low complexity" evidence="7">
    <location>
        <begin position="11"/>
        <end position="38"/>
    </location>
</feature>
<feature type="domain" description="ABC transporter" evidence="9">
    <location>
        <begin position="380"/>
        <end position="614"/>
    </location>
</feature>
<feature type="transmembrane region" description="Helical" evidence="8">
    <location>
        <begin position="170"/>
        <end position="191"/>
    </location>
</feature>
<feature type="domain" description="ABC transmembrane type-1" evidence="10">
    <location>
        <begin position="63"/>
        <end position="340"/>
    </location>
</feature>
<evidence type="ECO:0000256" key="3">
    <source>
        <dbReference type="ARBA" id="ARBA00022741"/>
    </source>
</evidence>
<dbReference type="PROSITE" id="PS00211">
    <property type="entry name" value="ABC_TRANSPORTER_1"/>
    <property type="match status" value="1"/>
</dbReference>
<evidence type="ECO:0000313" key="12">
    <source>
        <dbReference type="Proteomes" id="UP000734511"/>
    </source>
</evidence>
<keyword evidence="2 8" id="KW-0812">Transmembrane</keyword>
<dbReference type="InterPro" id="IPR039421">
    <property type="entry name" value="Type_1_exporter"/>
</dbReference>
<evidence type="ECO:0000256" key="6">
    <source>
        <dbReference type="ARBA" id="ARBA00023136"/>
    </source>
</evidence>
<protein>
    <submittedName>
        <fullName evidence="11">ABC transporter ATP-binding protein</fullName>
    </submittedName>
</protein>
<keyword evidence="4 11" id="KW-0067">ATP-binding</keyword>
<dbReference type="PROSITE" id="PS50929">
    <property type="entry name" value="ABC_TM1F"/>
    <property type="match status" value="1"/>
</dbReference>
<dbReference type="InterPro" id="IPR003593">
    <property type="entry name" value="AAA+_ATPase"/>
</dbReference>
<comment type="subcellular location">
    <subcellularLocation>
        <location evidence="1">Cell membrane</location>
        <topology evidence="1">Multi-pass membrane protein</topology>
    </subcellularLocation>
</comment>
<keyword evidence="5 8" id="KW-1133">Transmembrane helix</keyword>
<evidence type="ECO:0000256" key="2">
    <source>
        <dbReference type="ARBA" id="ARBA00022692"/>
    </source>
</evidence>
<evidence type="ECO:0000313" key="11">
    <source>
        <dbReference type="EMBL" id="NJP46752.1"/>
    </source>
</evidence>
<evidence type="ECO:0000256" key="1">
    <source>
        <dbReference type="ARBA" id="ARBA00004651"/>
    </source>
</evidence>
<name>A0ABX0ZVR6_9ACTN</name>
<feature type="region of interest" description="Disordered" evidence="7">
    <location>
        <begin position="1"/>
        <end position="43"/>
    </location>
</feature>
<gene>
    <name evidence="11" type="ORF">HCN08_25600</name>
</gene>
<dbReference type="PANTHER" id="PTHR24221">
    <property type="entry name" value="ATP-BINDING CASSETTE SUB-FAMILY B"/>
    <property type="match status" value="1"/>
</dbReference>
<dbReference type="GO" id="GO:0005524">
    <property type="term" value="F:ATP binding"/>
    <property type="evidence" value="ECO:0007669"/>
    <property type="project" value="UniProtKB-KW"/>
</dbReference>
<dbReference type="EMBL" id="JAATEJ010000024">
    <property type="protein sequence ID" value="NJP46752.1"/>
    <property type="molecule type" value="Genomic_DNA"/>
</dbReference>
<feature type="compositionally biased region" description="Pro residues" evidence="7">
    <location>
        <begin position="1"/>
        <end position="10"/>
    </location>
</feature>
<dbReference type="Proteomes" id="UP000734511">
    <property type="component" value="Unassembled WGS sequence"/>
</dbReference>
<reference evidence="11 12" key="1">
    <citation type="submission" date="2020-03" db="EMBL/GenBank/DDBJ databases">
        <title>WGS of actinomycetes isolated from Thailand.</title>
        <authorList>
            <person name="Thawai C."/>
        </authorList>
    </citation>
    <scope>NUCLEOTIDE SEQUENCE [LARGE SCALE GENOMIC DNA]</scope>
    <source>
        <strain evidence="11 12">PRB2-1</strain>
    </source>
</reference>
<proteinExistence type="predicted"/>
<dbReference type="PANTHER" id="PTHR24221:SF654">
    <property type="entry name" value="ATP-BINDING CASSETTE SUB-FAMILY B MEMBER 6"/>
    <property type="match status" value="1"/>
</dbReference>
<dbReference type="RefSeq" id="WP_167985605.1">
    <property type="nucleotide sequence ID" value="NZ_JAATEJ010000024.1"/>
</dbReference>
<dbReference type="SMART" id="SM00382">
    <property type="entry name" value="AAA"/>
    <property type="match status" value="1"/>
</dbReference>
<evidence type="ECO:0000256" key="8">
    <source>
        <dbReference type="SAM" id="Phobius"/>
    </source>
</evidence>
<dbReference type="Gene3D" id="1.20.1560.10">
    <property type="entry name" value="ABC transporter type 1, transmembrane domain"/>
    <property type="match status" value="1"/>
</dbReference>
<dbReference type="InterPro" id="IPR027417">
    <property type="entry name" value="P-loop_NTPase"/>
</dbReference>
<evidence type="ECO:0000256" key="4">
    <source>
        <dbReference type="ARBA" id="ARBA00022840"/>
    </source>
</evidence>
<dbReference type="PROSITE" id="PS50893">
    <property type="entry name" value="ABC_TRANSPORTER_2"/>
    <property type="match status" value="1"/>
</dbReference>
<evidence type="ECO:0000256" key="5">
    <source>
        <dbReference type="ARBA" id="ARBA00022989"/>
    </source>
</evidence>
<dbReference type="InterPro" id="IPR036640">
    <property type="entry name" value="ABC1_TM_sf"/>
</dbReference>
<accession>A0ABX0ZVR6</accession>
<dbReference type="SUPFAM" id="SSF90123">
    <property type="entry name" value="ABC transporter transmembrane region"/>
    <property type="match status" value="1"/>
</dbReference>
<evidence type="ECO:0000256" key="7">
    <source>
        <dbReference type="SAM" id="MobiDB-lite"/>
    </source>
</evidence>
<feature type="transmembrane region" description="Helical" evidence="8">
    <location>
        <begin position="197"/>
        <end position="215"/>
    </location>
</feature>
<dbReference type="InterPro" id="IPR017871">
    <property type="entry name" value="ABC_transporter-like_CS"/>
</dbReference>
<dbReference type="InterPro" id="IPR011527">
    <property type="entry name" value="ABC1_TM_dom"/>
</dbReference>
<dbReference type="Pfam" id="PF00664">
    <property type="entry name" value="ABC_membrane"/>
    <property type="match status" value="1"/>
</dbReference>
<dbReference type="Pfam" id="PF00005">
    <property type="entry name" value="ABC_tran"/>
    <property type="match status" value="1"/>
</dbReference>
<evidence type="ECO:0000259" key="10">
    <source>
        <dbReference type="PROSITE" id="PS50929"/>
    </source>
</evidence>
<sequence>MKKTPPPQAPAPEAAAEADAGARPGAGAARGAAKPGAGTASGAGGALRALVPEGERRAWGRYLLAVAVYAVSEGAAYGLFVPVLSNLLRDRVGAAGWWLLPLALTAAVGWLVHYALGLRALRLSSAWRRDLYARIGDQLLRLPLGWFDSPSAERVPQLITGDVARTANTVFLVPPLFSAVLTPATVAVFLLCYDWRLGLAALIAAPVVLVALTLGRRITERTEAAHHSAAAEAGSRLVEFAAAQPTLRAAGQSAVGRRALDTALADQHRAARREVAGSLPGRYLGQLGVQLAFTAVLLTGLALTSGHHLGSTRMIPLAVLGISLLRPLESLITAGTALRACQASAGRVGALLDVPPLPEPATAPPAAGPPAGAATGGRGVELVGVHFGYPGRPPVLRGVDLTVPAGRTTALVGPSGAGKTTVTKLIARFHDVTSGAVLLDGTDVRDLPGRDLLDRVAIVFQDVHLLDATIEENIRFGNPDATDDQVRDAARRARVDGIVDRLPDGWDTRVGEGGRLLSGGERQRVAIARALCKDAPVVLLDEATAALDPENEAAVHAALAELAADRTVLVIAHRLDTIAAADHIAVLDDGRVVEAGRHTELLAAGGRYAAFWAERTRAHGWRLGEDPTRP</sequence>
<dbReference type="InterPro" id="IPR003439">
    <property type="entry name" value="ABC_transporter-like_ATP-bd"/>
</dbReference>
<feature type="transmembrane region" description="Helical" evidence="8">
    <location>
        <begin position="283"/>
        <end position="303"/>
    </location>
</feature>
<feature type="transmembrane region" description="Helical" evidence="8">
    <location>
        <begin position="62"/>
        <end position="84"/>
    </location>
</feature>
<dbReference type="SUPFAM" id="SSF52540">
    <property type="entry name" value="P-loop containing nucleoside triphosphate hydrolases"/>
    <property type="match status" value="1"/>
</dbReference>
<keyword evidence="3" id="KW-0547">Nucleotide-binding</keyword>